<keyword evidence="5" id="KW-0464">Manganese</keyword>
<feature type="domain" description="Glycosyl hydrolase family 4 C-terminal" evidence="8">
    <location>
        <begin position="198"/>
        <end position="409"/>
    </location>
</feature>
<dbReference type="SUPFAM" id="SSF51735">
    <property type="entry name" value="NAD(P)-binding Rossmann-fold domains"/>
    <property type="match status" value="1"/>
</dbReference>
<name>A0ABY7YLI5_9HYPH</name>
<dbReference type="PRINTS" id="PR00732">
    <property type="entry name" value="GLHYDRLASE4"/>
</dbReference>
<keyword evidence="10" id="KW-1185">Reference proteome</keyword>
<evidence type="ECO:0000256" key="2">
    <source>
        <dbReference type="ARBA" id="ARBA00022723"/>
    </source>
</evidence>
<sequence length="436" mass="48052">MSSTNNLSIAIVGSGSRFALSLVRAVFQSSNAENIHFRLMDIDSAASTRLEELIVALNKRCGKNHSVSIHSMAREAVQGADHVLCAFAVDFPASFLRTCWVLKDHGIDFVEGETATPGALMALMRHLPPLLDIARAAQDSNSEVWVHVINNPMPRLVMALDSALNFRRVVGHCHGTLHLKDSMAGLLKLPTAELDIHVAGINHFHIVQKLLHKPTNTDLLNHIKTNISDSEREEWSSTDFTQYKMFEELGEVIGHGIWHNYDYLPYANGRMWKHSHFNTWPRDATGVLAVRQASAGKPTPATDPAHFIADEEQEQIFDIILALSGKSEPYHYLSGNTRNEGRLPFLPDDAIVELPAWVSDKGIALTSPIAEVPLFFQQWLSTQVAIHKLSVEGALGSRRAAIESIALDPSFRSSNCSPGTLLDDMIEVNAGLVPAL</sequence>
<dbReference type="SUPFAM" id="SSF56327">
    <property type="entry name" value="LDH C-terminal domain-like"/>
    <property type="match status" value="1"/>
</dbReference>
<keyword evidence="3 7" id="KW-0378">Hydrolase</keyword>
<evidence type="ECO:0000256" key="4">
    <source>
        <dbReference type="ARBA" id="ARBA00023027"/>
    </source>
</evidence>
<dbReference type="Gene3D" id="3.90.110.10">
    <property type="entry name" value="Lactate dehydrogenase/glycoside hydrolase, family 4, C-terminal"/>
    <property type="match status" value="1"/>
</dbReference>
<keyword evidence="6 7" id="KW-0326">Glycosidase</keyword>
<evidence type="ECO:0000256" key="1">
    <source>
        <dbReference type="ARBA" id="ARBA00010141"/>
    </source>
</evidence>
<dbReference type="Proteomes" id="UP001220530">
    <property type="component" value="Chromosome"/>
</dbReference>
<dbReference type="InterPro" id="IPR022616">
    <property type="entry name" value="Glyco_hydro_4_C"/>
</dbReference>
<organism evidence="9 10">
    <name type="scientific">Devosia algicola</name>
    <dbReference type="NCBI Taxonomy" id="3026418"/>
    <lineage>
        <taxon>Bacteria</taxon>
        <taxon>Pseudomonadati</taxon>
        <taxon>Pseudomonadota</taxon>
        <taxon>Alphaproteobacteria</taxon>
        <taxon>Hyphomicrobiales</taxon>
        <taxon>Devosiaceae</taxon>
        <taxon>Devosia</taxon>
    </lineage>
</organism>
<dbReference type="InterPro" id="IPR015955">
    <property type="entry name" value="Lactate_DH/Glyco_Ohase_4_C"/>
</dbReference>
<proteinExistence type="inferred from homology"/>
<evidence type="ECO:0000256" key="6">
    <source>
        <dbReference type="ARBA" id="ARBA00023295"/>
    </source>
</evidence>
<comment type="cofactor">
    <cofactor evidence="7">
        <name>NAD(+)</name>
        <dbReference type="ChEBI" id="CHEBI:57540"/>
    </cofactor>
    <text evidence="7">Binds 1 NAD(+) per subunit.</text>
</comment>
<gene>
    <name evidence="9" type="ORF">PSQ19_16145</name>
</gene>
<dbReference type="Pfam" id="PF02056">
    <property type="entry name" value="Glyco_hydro_4"/>
    <property type="match status" value="1"/>
</dbReference>
<dbReference type="EMBL" id="CP118246">
    <property type="protein sequence ID" value="WDR02166.1"/>
    <property type="molecule type" value="Genomic_DNA"/>
</dbReference>
<evidence type="ECO:0000313" key="10">
    <source>
        <dbReference type="Proteomes" id="UP001220530"/>
    </source>
</evidence>
<dbReference type="RefSeq" id="WP_282218573.1">
    <property type="nucleotide sequence ID" value="NZ_CP118246.1"/>
</dbReference>
<dbReference type="Gene3D" id="3.40.50.720">
    <property type="entry name" value="NAD(P)-binding Rossmann-like Domain"/>
    <property type="match status" value="1"/>
</dbReference>
<comment type="similarity">
    <text evidence="1 7">Belongs to the glycosyl hydrolase 4 family.</text>
</comment>
<evidence type="ECO:0000313" key="9">
    <source>
        <dbReference type="EMBL" id="WDR02166.1"/>
    </source>
</evidence>
<dbReference type="PANTHER" id="PTHR32092">
    <property type="entry name" value="6-PHOSPHO-BETA-GLUCOSIDASE-RELATED"/>
    <property type="match status" value="1"/>
</dbReference>
<evidence type="ECO:0000256" key="3">
    <source>
        <dbReference type="ARBA" id="ARBA00022801"/>
    </source>
</evidence>
<keyword evidence="2" id="KW-0479">Metal-binding</keyword>
<evidence type="ECO:0000256" key="5">
    <source>
        <dbReference type="ARBA" id="ARBA00023211"/>
    </source>
</evidence>
<dbReference type="Pfam" id="PF11975">
    <property type="entry name" value="Glyco_hydro_4C"/>
    <property type="match status" value="1"/>
</dbReference>
<accession>A0ABY7YLI5</accession>
<keyword evidence="4 7" id="KW-0520">NAD</keyword>
<dbReference type="InterPro" id="IPR001088">
    <property type="entry name" value="Glyco_hydro_4"/>
</dbReference>
<evidence type="ECO:0000259" key="8">
    <source>
        <dbReference type="Pfam" id="PF11975"/>
    </source>
</evidence>
<protein>
    <recommendedName>
        <fullName evidence="8">Glycosyl hydrolase family 4 C-terminal domain-containing protein</fullName>
    </recommendedName>
</protein>
<evidence type="ECO:0000256" key="7">
    <source>
        <dbReference type="RuleBase" id="RU361152"/>
    </source>
</evidence>
<dbReference type="InterPro" id="IPR036291">
    <property type="entry name" value="NAD(P)-bd_dom_sf"/>
</dbReference>
<reference evidence="9 10" key="1">
    <citation type="submission" date="2023-02" db="EMBL/GenBank/DDBJ databases">
        <title>Devosia algicola sp. nov., isolated from the phycosphere of marine algae.</title>
        <authorList>
            <person name="Kim J.M."/>
            <person name="Lee J.K."/>
            <person name="Choi B.J."/>
            <person name="Bayburt H."/>
            <person name="Jeon C.O."/>
        </authorList>
    </citation>
    <scope>NUCLEOTIDE SEQUENCE [LARGE SCALE GENOMIC DNA]</scope>
    <source>
        <strain evidence="9 10">G20-9</strain>
    </source>
</reference>